<reference evidence="1" key="1">
    <citation type="journal article" date="2023" name="Science">
        <title>Elucidation of the pathway for biosynthesis of saponin adjuvants from the soapbark tree.</title>
        <authorList>
            <person name="Reed J."/>
            <person name="Orme A."/>
            <person name="El-Demerdash A."/>
            <person name="Owen C."/>
            <person name="Martin L.B.B."/>
            <person name="Misra R.C."/>
            <person name="Kikuchi S."/>
            <person name="Rejzek M."/>
            <person name="Martin A.C."/>
            <person name="Harkess A."/>
            <person name="Leebens-Mack J."/>
            <person name="Louveau T."/>
            <person name="Stephenson M.J."/>
            <person name="Osbourn A."/>
        </authorList>
    </citation>
    <scope>NUCLEOTIDE SEQUENCE</scope>
    <source>
        <strain evidence="1">S10</strain>
    </source>
</reference>
<keyword evidence="2" id="KW-1185">Reference proteome</keyword>
<sequence>MMPSLFSPSTDSTMDYIQQSGEAIIQSPDSRWAAVQTSLDEILAFMIHLDHRLEYLAPLTPKSFIATKEFQWPHMVNPAASPPAIGGINEIPSA</sequence>
<dbReference type="EMBL" id="JARAOO010000008">
    <property type="protein sequence ID" value="KAJ7960535.1"/>
    <property type="molecule type" value="Genomic_DNA"/>
</dbReference>
<protein>
    <submittedName>
        <fullName evidence="1">Uncharacterized protein</fullName>
    </submittedName>
</protein>
<dbReference type="AlphaFoldDB" id="A0AAD7LPD3"/>
<proteinExistence type="predicted"/>
<dbReference type="KEGG" id="qsa:O6P43_020962"/>
<name>A0AAD7LPD3_QUISA</name>
<organism evidence="1 2">
    <name type="scientific">Quillaja saponaria</name>
    <name type="common">Soap bark tree</name>
    <dbReference type="NCBI Taxonomy" id="32244"/>
    <lineage>
        <taxon>Eukaryota</taxon>
        <taxon>Viridiplantae</taxon>
        <taxon>Streptophyta</taxon>
        <taxon>Embryophyta</taxon>
        <taxon>Tracheophyta</taxon>
        <taxon>Spermatophyta</taxon>
        <taxon>Magnoliopsida</taxon>
        <taxon>eudicotyledons</taxon>
        <taxon>Gunneridae</taxon>
        <taxon>Pentapetalae</taxon>
        <taxon>rosids</taxon>
        <taxon>fabids</taxon>
        <taxon>Fabales</taxon>
        <taxon>Quillajaceae</taxon>
        <taxon>Quillaja</taxon>
    </lineage>
</organism>
<evidence type="ECO:0000313" key="2">
    <source>
        <dbReference type="Proteomes" id="UP001163823"/>
    </source>
</evidence>
<comment type="caution">
    <text evidence="1">The sequence shown here is derived from an EMBL/GenBank/DDBJ whole genome shotgun (WGS) entry which is preliminary data.</text>
</comment>
<accession>A0AAD7LPD3</accession>
<dbReference type="Proteomes" id="UP001163823">
    <property type="component" value="Chromosome 8"/>
</dbReference>
<evidence type="ECO:0000313" key="1">
    <source>
        <dbReference type="EMBL" id="KAJ7960535.1"/>
    </source>
</evidence>
<gene>
    <name evidence="1" type="ORF">O6P43_020962</name>
</gene>